<dbReference type="AlphaFoldDB" id="A0AAV6QKJ8"/>
<protein>
    <submittedName>
        <fullName evidence="3">Uncharacterized protein</fullName>
    </submittedName>
</protein>
<comment type="caution">
    <text evidence="3">The sequence shown here is derived from an EMBL/GenBank/DDBJ whole genome shotgun (WGS) entry which is preliminary data.</text>
</comment>
<sequence length="166" mass="18743">MLDSSHLHTQIHLLLFPTLAATTAATRAGHPTGVHTPIADPVGVHATPLVCIPLRVFATQAAILEERIKQLEDTRHMLEHESQVTYDQTNRLDIEVFFRETDTDALLYKTRVKAGHSRLFHPHRPYVKSPAPSALTTAPRRIRLSEKEQVHLAFPSMTRPFSLDFI</sequence>
<evidence type="ECO:0000313" key="4">
    <source>
        <dbReference type="Proteomes" id="UP000693946"/>
    </source>
</evidence>
<evidence type="ECO:0000256" key="2">
    <source>
        <dbReference type="SAM" id="SignalP"/>
    </source>
</evidence>
<gene>
    <name evidence="3" type="ORF">JOB18_045004</name>
</gene>
<feature type="signal peptide" evidence="2">
    <location>
        <begin position="1"/>
        <end position="25"/>
    </location>
</feature>
<keyword evidence="4" id="KW-1185">Reference proteome</keyword>
<dbReference type="Proteomes" id="UP000693946">
    <property type="component" value="Linkage Group LG5"/>
</dbReference>
<keyword evidence="1" id="KW-0175">Coiled coil</keyword>
<organism evidence="3 4">
    <name type="scientific">Solea senegalensis</name>
    <name type="common">Senegalese sole</name>
    <dbReference type="NCBI Taxonomy" id="28829"/>
    <lineage>
        <taxon>Eukaryota</taxon>
        <taxon>Metazoa</taxon>
        <taxon>Chordata</taxon>
        <taxon>Craniata</taxon>
        <taxon>Vertebrata</taxon>
        <taxon>Euteleostomi</taxon>
        <taxon>Actinopterygii</taxon>
        <taxon>Neopterygii</taxon>
        <taxon>Teleostei</taxon>
        <taxon>Neoteleostei</taxon>
        <taxon>Acanthomorphata</taxon>
        <taxon>Carangaria</taxon>
        <taxon>Pleuronectiformes</taxon>
        <taxon>Pleuronectoidei</taxon>
        <taxon>Soleidae</taxon>
        <taxon>Solea</taxon>
    </lineage>
</organism>
<accession>A0AAV6QKJ8</accession>
<keyword evidence="2" id="KW-0732">Signal</keyword>
<evidence type="ECO:0000313" key="3">
    <source>
        <dbReference type="EMBL" id="KAG7490926.1"/>
    </source>
</evidence>
<feature type="chain" id="PRO_5043944374" evidence="2">
    <location>
        <begin position="26"/>
        <end position="166"/>
    </location>
</feature>
<name>A0AAV6QKJ8_SOLSE</name>
<feature type="coiled-coil region" evidence="1">
    <location>
        <begin position="54"/>
        <end position="81"/>
    </location>
</feature>
<reference evidence="3 4" key="1">
    <citation type="journal article" date="2021" name="Sci. Rep.">
        <title>Chromosome anchoring in Senegalese sole (Solea senegalensis) reveals sex-associated markers and genome rearrangements in flatfish.</title>
        <authorList>
            <person name="Guerrero-Cozar I."/>
            <person name="Gomez-Garrido J."/>
            <person name="Berbel C."/>
            <person name="Martinez-Blanch J.F."/>
            <person name="Alioto T."/>
            <person name="Claros M.G."/>
            <person name="Gagnaire P.A."/>
            <person name="Manchado M."/>
        </authorList>
    </citation>
    <scope>NUCLEOTIDE SEQUENCE [LARGE SCALE GENOMIC DNA]</scope>
    <source>
        <strain evidence="3">Sse05_10M</strain>
    </source>
</reference>
<evidence type="ECO:0000256" key="1">
    <source>
        <dbReference type="SAM" id="Coils"/>
    </source>
</evidence>
<dbReference type="EMBL" id="JAGKHQ010000017">
    <property type="protein sequence ID" value="KAG7490926.1"/>
    <property type="molecule type" value="Genomic_DNA"/>
</dbReference>
<proteinExistence type="predicted"/>